<feature type="domain" description="EamA" evidence="7">
    <location>
        <begin position="7"/>
        <end position="143"/>
    </location>
</feature>
<feature type="transmembrane region" description="Helical" evidence="6">
    <location>
        <begin position="96"/>
        <end position="121"/>
    </location>
</feature>
<feature type="transmembrane region" description="Helical" evidence="6">
    <location>
        <begin position="71"/>
        <end position="90"/>
    </location>
</feature>
<evidence type="ECO:0000256" key="1">
    <source>
        <dbReference type="ARBA" id="ARBA00004141"/>
    </source>
</evidence>
<evidence type="ECO:0000256" key="4">
    <source>
        <dbReference type="ARBA" id="ARBA00022989"/>
    </source>
</evidence>
<dbReference type="AlphaFoldDB" id="A0A1F6AGU4"/>
<feature type="transmembrane region" description="Helical" evidence="6">
    <location>
        <begin position="254"/>
        <end position="273"/>
    </location>
</feature>
<dbReference type="EMBL" id="MFJV01000001">
    <property type="protein sequence ID" value="OGG23905.1"/>
    <property type="molecule type" value="Genomic_DNA"/>
</dbReference>
<name>A0A1F6AGU4_9BACT</name>
<evidence type="ECO:0000256" key="6">
    <source>
        <dbReference type="SAM" id="Phobius"/>
    </source>
</evidence>
<dbReference type="STRING" id="1798392.A3A79_01755"/>
<proteinExistence type="inferred from homology"/>
<feature type="transmembrane region" description="Helical" evidence="6">
    <location>
        <begin position="35"/>
        <end position="59"/>
    </location>
</feature>
<evidence type="ECO:0000313" key="8">
    <source>
        <dbReference type="EMBL" id="OGG23905.1"/>
    </source>
</evidence>
<comment type="similarity">
    <text evidence="2">Belongs to the EamA transporter family.</text>
</comment>
<evidence type="ECO:0000259" key="7">
    <source>
        <dbReference type="Pfam" id="PF00892"/>
    </source>
</evidence>
<dbReference type="SUPFAM" id="SSF103481">
    <property type="entry name" value="Multidrug resistance efflux transporter EmrE"/>
    <property type="match status" value="2"/>
</dbReference>
<dbReference type="Proteomes" id="UP000178759">
    <property type="component" value="Unassembled WGS sequence"/>
</dbReference>
<keyword evidence="3 6" id="KW-0812">Transmembrane</keyword>
<evidence type="ECO:0000256" key="5">
    <source>
        <dbReference type="ARBA" id="ARBA00023136"/>
    </source>
</evidence>
<comment type="caution">
    <text evidence="8">The sequence shown here is derived from an EMBL/GenBank/DDBJ whole genome shotgun (WGS) entry which is preliminary data.</text>
</comment>
<dbReference type="Pfam" id="PF00892">
    <property type="entry name" value="EamA"/>
    <property type="match status" value="2"/>
</dbReference>
<sequence length="306" mass="33430">MNNQLVGLLSVLAFDLISGVSPVVTKFISFSVPSFLLVAIRFSFAAVFLFLFMLIFGKWKKSYLSITKKQLIGLLLLGTVGSGIASWLNVVAIRQIGAALTTILVNLEIPLGILFAVWFLGEKVTKRFLILAVCILFGVVLVTSSGNFNIAWSMSFWIGISTSLLAAILWGACTIIGKVLLGELSSMVVAFYRFAVASVFNSLIVFILYKENITNIISGVSMNDWLKLLYLGMGASAIALVLYYTALKRMEVKQFSLLVTLPIAISVILGVISGERFLIHQWIGAFIIISGIVVLVTENKKNKSLV</sequence>
<gene>
    <name evidence="8" type="ORF">A3A79_01755</name>
</gene>
<keyword evidence="5 6" id="KW-0472">Membrane</keyword>
<reference evidence="8 9" key="1">
    <citation type="journal article" date="2016" name="Nat. Commun.">
        <title>Thousands of microbial genomes shed light on interconnected biogeochemical processes in an aquifer system.</title>
        <authorList>
            <person name="Anantharaman K."/>
            <person name="Brown C.T."/>
            <person name="Hug L.A."/>
            <person name="Sharon I."/>
            <person name="Castelle C.J."/>
            <person name="Probst A.J."/>
            <person name="Thomas B.C."/>
            <person name="Singh A."/>
            <person name="Wilkins M.J."/>
            <person name="Karaoz U."/>
            <person name="Brodie E.L."/>
            <person name="Williams K.H."/>
            <person name="Hubbard S.S."/>
            <person name="Banfield J.F."/>
        </authorList>
    </citation>
    <scope>NUCLEOTIDE SEQUENCE [LARGE SCALE GENOMIC DNA]</scope>
</reference>
<dbReference type="InterPro" id="IPR037185">
    <property type="entry name" value="EmrE-like"/>
</dbReference>
<dbReference type="InterPro" id="IPR050638">
    <property type="entry name" value="AA-Vitamin_Transporters"/>
</dbReference>
<comment type="subcellular location">
    <subcellularLocation>
        <location evidence="1">Membrane</location>
        <topology evidence="1">Multi-pass membrane protein</topology>
    </subcellularLocation>
</comment>
<dbReference type="GO" id="GO:0016020">
    <property type="term" value="C:membrane"/>
    <property type="evidence" value="ECO:0007669"/>
    <property type="project" value="UniProtKB-SubCell"/>
</dbReference>
<evidence type="ECO:0000256" key="2">
    <source>
        <dbReference type="ARBA" id="ARBA00007362"/>
    </source>
</evidence>
<feature type="transmembrane region" description="Helical" evidence="6">
    <location>
        <begin position="189"/>
        <end position="209"/>
    </location>
</feature>
<feature type="domain" description="EamA" evidence="7">
    <location>
        <begin position="158"/>
        <end position="296"/>
    </location>
</feature>
<accession>A0A1F6AGU4</accession>
<protein>
    <recommendedName>
        <fullName evidence="7">EamA domain-containing protein</fullName>
    </recommendedName>
</protein>
<evidence type="ECO:0000313" key="9">
    <source>
        <dbReference type="Proteomes" id="UP000178759"/>
    </source>
</evidence>
<dbReference type="PANTHER" id="PTHR32322">
    <property type="entry name" value="INNER MEMBRANE TRANSPORTER"/>
    <property type="match status" value="1"/>
</dbReference>
<dbReference type="PANTHER" id="PTHR32322:SF2">
    <property type="entry name" value="EAMA DOMAIN-CONTAINING PROTEIN"/>
    <property type="match status" value="1"/>
</dbReference>
<feature type="transmembrane region" description="Helical" evidence="6">
    <location>
        <begin position="128"/>
        <end position="150"/>
    </location>
</feature>
<feature type="transmembrane region" description="Helical" evidence="6">
    <location>
        <begin position="156"/>
        <end position="177"/>
    </location>
</feature>
<feature type="transmembrane region" description="Helical" evidence="6">
    <location>
        <begin position="279"/>
        <end position="297"/>
    </location>
</feature>
<feature type="transmembrane region" description="Helical" evidence="6">
    <location>
        <begin position="229"/>
        <end position="247"/>
    </location>
</feature>
<dbReference type="Gene3D" id="1.10.3730.20">
    <property type="match status" value="1"/>
</dbReference>
<dbReference type="InterPro" id="IPR000620">
    <property type="entry name" value="EamA_dom"/>
</dbReference>
<keyword evidence="4 6" id="KW-1133">Transmembrane helix</keyword>
<evidence type="ECO:0000256" key="3">
    <source>
        <dbReference type="ARBA" id="ARBA00022692"/>
    </source>
</evidence>
<organism evidence="8 9">
    <name type="scientific">Candidatus Gottesmanbacteria bacterium RIFCSPLOWO2_01_FULL_43_11b</name>
    <dbReference type="NCBI Taxonomy" id="1798392"/>
    <lineage>
        <taxon>Bacteria</taxon>
        <taxon>Candidatus Gottesmaniibacteriota</taxon>
    </lineage>
</organism>